<dbReference type="Proteomes" id="UP001333110">
    <property type="component" value="Unassembled WGS sequence"/>
</dbReference>
<dbReference type="EMBL" id="JAUNZN010000004">
    <property type="protein sequence ID" value="KAK4822413.1"/>
    <property type="molecule type" value="Genomic_DNA"/>
</dbReference>
<dbReference type="PROSITE" id="PS50878">
    <property type="entry name" value="RT_POL"/>
    <property type="match status" value="1"/>
</dbReference>
<accession>A0AAN7P8G3</accession>
<dbReference type="AlphaFoldDB" id="A0AAN7P8G3"/>
<sequence>MGEGDTNRIAVEAQEQAIPLCCKSSKRGRRPAWLNRELLVELKRKKKLYDLWKQGQASQEDYRAVVRICREKTRKAKAELELKLASVVSDNKKGFFKYVNSKRRSKENIGQILVEDGDLTNRNEEKVEAFNVVFASIFNNIDRPWAARSPESVDYECGNSDFPFVSTEIVKDQLYQLNVLKSTGPDGIHPRALKELADVMAGPLSIIYQSPWESGEATKRGVREDPGNYRPTELQSLTSVPGKIMEKITLSTIERHLKNNAIIRHSQHGFSKGKSCLINLIPFYDKVTCLVDEGKAVDVVFLDFSRALHTVPHSILLDKLSNCGMSGFMVRWVKNWLKGRAQKVVVNGATSGWRLVTSGVPQGSILGPVLFETFISDLDAGVECTISKFADDTGRCYFLS</sequence>
<dbReference type="Pfam" id="PF00078">
    <property type="entry name" value="RVT_1"/>
    <property type="match status" value="1"/>
</dbReference>
<evidence type="ECO:0000259" key="1">
    <source>
        <dbReference type="PROSITE" id="PS50878"/>
    </source>
</evidence>
<proteinExistence type="predicted"/>
<dbReference type="InterPro" id="IPR000477">
    <property type="entry name" value="RT_dom"/>
</dbReference>
<reference evidence="2 3" key="1">
    <citation type="journal article" date="2023" name="J. Hered.">
        <title>Chromosome-level genome of the wood stork (Mycteria americana) provides insight into avian chromosome evolution.</title>
        <authorList>
            <person name="Flamio R. Jr."/>
            <person name="Ramstad K.M."/>
        </authorList>
    </citation>
    <scope>NUCLEOTIDE SEQUENCE [LARGE SCALE GENOMIC DNA]</scope>
    <source>
        <strain evidence="2">JAX WOST 10</strain>
    </source>
</reference>
<protein>
    <recommendedName>
        <fullName evidence="1">Reverse transcriptase domain-containing protein</fullName>
    </recommendedName>
</protein>
<comment type="caution">
    <text evidence="2">The sequence shown here is derived from an EMBL/GenBank/DDBJ whole genome shotgun (WGS) entry which is preliminary data.</text>
</comment>
<feature type="domain" description="Reverse transcriptase" evidence="1">
    <location>
        <begin position="226"/>
        <end position="400"/>
    </location>
</feature>
<evidence type="ECO:0000313" key="3">
    <source>
        <dbReference type="Proteomes" id="UP001333110"/>
    </source>
</evidence>
<gene>
    <name evidence="2" type="ORF">QYF61_015160</name>
</gene>
<dbReference type="PANTHER" id="PTHR33332">
    <property type="entry name" value="REVERSE TRANSCRIPTASE DOMAIN-CONTAINING PROTEIN"/>
    <property type="match status" value="1"/>
</dbReference>
<organism evidence="2 3">
    <name type="scientific">Mycteria americana</name>
    <name type="common">Wood stork</name>
    <dbReference type="NCBI Taxonomy" id="33587"/>
    <lineage>
        <taxon>Eukaryota</taxon>
        <taxon>Metazoa</taxon>
        <taxon>Chordata</taxon>
        <taxon>Craniata</taxon>
        <taxon>Vertebrata</taxon>
        <taxon>Euteleostomi</taxon>
        <taxon>Archelosauria</taxon>
        <taxon>Archosauria</taxon>
        <taxon>Dinosauria</taxon>
        <taxon>Saurischia</taxon>
        <taxon>Theropoda</taxon>
        <taxon>Coelurosauria</taxon>
        <taxon>Aves</taxon>
        <taxon>Neognathae</taxon>
        <taxon>Neoaves</taxon>
        <taxon>Aequornithes</taxon>
        <taxon>Ciconiiformes</taxon>
        <taxon>Ciconiidae</taxon>
        <taxon>Mycteria</taxon>
    </lineage>
</organism>
<keyword evidence="3" id="KW-1185">Reference proteome</keyword>
<evidence type="ECO:0000313" key="2">
    <source>
        <dbReference type="EMBL" id="KAK4822413.1"/>
    </source>
</evidence>
<name>A0AAN7P8G3_MYCAM</name>